<keyword evidence="3" id="KW-1185">Reference proteome</keyword>
<evidence type="ECO:0000313" key="3">
    <source>
        <dbReference type="Proteomes" id="UP000326924"/>
    </source>
</evidence>
<protein>
    <recommendedName>
        <fullName evidence="1">F-box domain-containing protein</fullName>
    </recommendedName>
</protein>
<proteinExistence type="predicted"/>
<feature type="domain" description="F-box" evidence="1">
    <location>
        <begin position="118"/>
        <end position="163"/>
    </location>
</feature>
<organism evidence="2 3">
    <name type="scientific">Sphaerosporella brunnea</name>
    <dbReference type="NCBI Taxonomy" id="1250544"/>
    <lineage>
        <taxon>Eukaryota</taxon>
        <taxon>Fungi</taxon>
        <taxon>Dikarya</taxon>
        <taxon>Ascomycota</taxon>
        <taxon>Pezizomycotina</taxon>
        <taxon>Pezizomycetes</taxon>
        <taxon>Pezizales</taxon>
        <taxon>Pyronemataceae</taxon>
        <taxon>Sphaerosporella</taxon>
    </lineage>
</organism>
<sequence>MRLGELCMVETDTRWPSPPPESDDSLSNFGGRLSMALDASAEVGIDLDMPYSFPSAADSDYLFSPFNSRFGMLDCFSPAEPDSDKNQRLASPAEWYLGIDIPYPFPSSPSSKPDDSPLVNILYLPNEILISISQHLSIPTLNSLTRTSRFFHQLLIPSLYRRQGLDYAAFKHIIFSTNLGALRNFIRWGADLEKGLKEVDLEESIRFVPRRNRRTVEWGRGFQTPLRQAVVLGADLELVKILLHAGARAEGIHLDPPLADTVVGRMLVRRGASVDIPMPRDGRQYTRGAVALKMSDGEMLGDYGVRLDSWG</sequence>
<dbReference type="EMBL" id="VXIS01000055">
    <property type="protein sequence ID" value="KAA8909694.1"/>
    <property type="molecule type" value="Genomic_DNA"/>
</dbReference>
<name>A0A5J5F1Q4_9PEZI</name>
<evidence type="ECO:0000313" key="2">
    <source>
        <dbReference type="EMBL" id="KAA8909694.1"/>
    </source>
</evidence>
<evidence type="ECO:0000259" key="1">
    <source>
        <dbReference type="PROSITE" id="PS50181"/>
    </source>
</evidence>
<dbReference type="SUPFAM" id="SSF81383">
    <property type="entry name" value="F-box domain"/>
    <property type="match status" value="1"/>
</dbReference>
<dbReference type="InterPro" id="IPR001810">
    <property type="entry name" value="F-box_dom"/>
</dbReference>
<dbReference type="InterPro" id="IPR036047">
    <property type="entry name" value="F-box-like_dom_sf"/>
</dbReference>
<dbReference type="InParanoid" id="A0A5J5F1Q4"/>
<gene>
    <name evidence="2" type="ORF">FN846DRAFT_941901</name>
</gene>
<dbReference type="Pfam" id="PF12937">
    <property type="entry name" value="F-box-like"/>
    <property type="match status" value="1"/>
</dbReference>
<dbReference type="PROSITE" id="PS50181">
    <property type="entry name" value="FBOX"/>
    <property type="match status" value="1"/>
</dbReference>
<accession>A0A5J5F1Q4</accession>
<dbReference type="AlphaFoldDB" id="A0A5J5F1Q4"/>
<reference evidence="2 3" key="1">
    <citation type="submission" date="2019-09" db="EMBL/GenBank/DDBJ databases">
        <title>Draft genome of the ectomycorrhizal ascomycete Sphaerosporella brunnea.</title>
        <authorList>
            <consortium name="DOE Joint Genome Institute"/>
            <person name="Benucci G.M."/>
            <person name="Marozzi G."/>
            <person name="Antonielli L."/>
            <person name="Sanchez S."/>
            <person name="Marco P."/>
            <person name="Wang X."/>
            <person name="Falini L.B."/>
            <person name="Barry K."/>
            <person name="Haridas S."/>
            <person name="Lipzen A."/>
            <person name="Labutti K."/>
            <person name="Grigoriev I.V."/>
            <person name="Murat C."/>
            <person name="Martin F."/>
            <person name="Albertini E."/>
            <person name="Donnini D."/>
            <person name="Bonito G."/>
        </authorList>
    </citation>
    <scope>NUCLEOTIDE SEQUENCE [LARGE SCALE GENOMIC DNA]</scope>
    <source>
        <strain evidence="2 3">Sb_GMNB300</strain>
    </source>
</reference>
<comment type="caution">
    <text evidence="2">The sequence shown here is derived from an EMBL/GenBank/DDBJ whole genome shotgun (WGS) entry which is preliminary data.</text>
</comment>
<dbReference type="Proteomes" id="UP000326924">
    <property type="component" value="Unassembled WGS sequence"/>
</dbReference>